<evidence type="ECO:0000313" key="1">
    <source>
        <dbReference type="EMBL" id="JAH84270.1"/>
    </source>
</evidence>
<name>A0A0E9W3Z3_ANGAN</name>
<accession>A0A0E9W3Z3</accession>
<reference evidence="1" key="1">
    <citation type="submission" date="2014-11" db="EMBL/GenBank/DDBJ databases">
        <authorList>
            <person name="Amaro Gonzalez C."/>
        </authorList>
    </citation>
    <scope>NUCLEOTIDE SEQUENCE</scope>
</reference>
<sequence>MNKQQQKIIDTHIHRWQSEFFIYYFLSLRFKVIEMIHI</sequence>
<dbReference type="AlphaFoldDB" id="A0A0E9W3Z3"/>
<organism evidence="1">
    <name type="scientific">Anguilla anguilla</name>
    <name type="common">European freshwater eel</name>
    <name type="synonym">Muraena anguilla</name>
    <dbReference type="NCBI Taxonomy" id="7936"/>
    <lineage>
        <taxon>Eukaryota</taxon>
        <taxon>Metazoa</taxon>
        <taxon>Chordata</taxon>
        <taxon>Craniata</taxon>
        <taxon>Vertebrata</taxon>
        <taxon>Euteleostomi</taxon>
        <taxon>Actinopterygii</taxon>
        <taxon>Neopterygii</taxon>
        <taxon>Teleostei</taxon>
        <taxon>Anguilliformes</taxon>
        <taxon>Anguillidae</taxon>
        <taxon>Anguilla</taxon>
    </lineage>
</organism>
<protein>
    <submittedName>
        <fullName evidence="1">Uncharacterized protein</fullName>
    </submittedName>
</protein>
<proteinExistence type="predicted"/>
<reference evidence="1" key="2">
    <citation type="journal article" date="2015" name="Fish Shellfish Immunol.">
        <title>Early steps in the European eel (Anguilla anguilla)-Vibrio vulnificus interaction in the gills: Role of the RtxA13 toxin.</title>
        <authorList>
            <person name="Callol A."/>
            <person name="Pajuelo D."/>
            <person name="Ebbesson L."/>
            <person name="Teles M."/>
            <person name="MacKenzie S."/>
            <person name="Amaro C."/>
        </authorList>
    </citation>
    <scope>NUCLEOTIDE SEQUENCE</scope>
</reference>
<dbReference type="EMBL" id="GBXM01024307">
    <property type="protein sequence ID" value="JAH84270.1"/>
    <property type="molecule type" value="Transcribed_RNA"/>
</dbReference>